<feature type="transmembrane region" description="Helical" evidence="1">
    <location>
        <begin position="84"/>
        <end position="103"/>
    </location>
</feature>
<sequence>MSLKNKIINIVLNIVPILVMIGLIPIILNDYLLVVIYIVIILISLYIKKEKGDIFIFFFGFFAMILSEMVFISTGVETFVRDSLFNLMPLWLPFLWGYGFVAIKRGIKILE</sequence>
<protein>
    <recommendedName>
        <fullName evidence="4">DUF2878 domain-containing protein</fullName>
    </recommendedName>
</protein>
<gene>
    <name evidence="2" type="ORF">COX93_03050</name>
</gene>
<feature type="transmembrane region" description="Helical" evidence="1">
    <location>
        <begin position="7"/>
        <end position="25"/>
    </location>
</feature>
<organism evidence="2 3">
    <name type="scientific">Candidatus Nomurabacteria bacterium CG_4_10_14_0_2_um_filter_30_12</name>
    <dbReference type="NCBI Taxonomy" id="1974727"/>
    <lineage>
        <taxon>Bacteria</taxon>
        <taxon>Candidatus Nomuraibacteriota</taxon>
    </lineage>
</organism>
<comment type="caution">
    <text evidence="2">The sequence shown here is derived from an EMBL/GenBank/DDBJ whole genome shotgun (WGS) entry which is preliminary data.</text>
</comment>
<evidence type="ECO:0000313" key="3">
    <source>
        <dbReference type="Proteomes" id="UP000228547"/>
    </source>
</evidence>
<name>A0A2J0MG78_9BACT</name>
<proteinExistence type="predicted"/>
<keyword evidence="1" id="KW-0472">Membrane</keyword>
<dbReference type="Proteomes" id="UP000228547">
    <property type="component" value="Unassembled WGS sequence"/>
</dbReference>
<reference evidence="3" key="1">
    <citation type="submission" date="2017-09" db="EMBL/GenBank/DDBJ databases">
        <title>Depth-based differentiation of microbial function through sediment-hosted aquifers and enrichment of novel symbionts in the deep terrestrial subsurface.</title>
        <authorList>
            <person name="Probst A.J."/>
            <person name="Ladd B."/>
            <person name="Jarett J.K."/>
            <person name="Geller-Mcgrath D.E."/>
            <person name="Sieber C.M.K."/>
            <person name="Emerson J.B."/>
            <person name="Anantharaman K."/>
            <person name="Thomas B.C."/>
            <person name="Malmstrom R."/>
            <person name="Stieglmeier M."/>
            <person name="Klingl A."/>
            <person name="Woyke T."/>
            <person name="Ryan C.M."/>
            <person name="Banfield J.F."/>
        </authorList>
    </citation>
    <scope>NUCLEOTIDE SEQUENCE [LARGE SCALE GENOMIC DNA]</scope>
</reference>
<evidence type="ECO:0000313" key="2">
    <source>
        <dbReference type="EMBL" id="PIZ86830.1"/>
    </source>
</evidence>
<keyword evidence="1" id="KW-0812">Transmembrane</keyword>
<dbReference type="EMBL" id="PFOY01000046">
    <property type="protein sequence ID" value="PIZ86830.1"/>
    <property type="molecule type" value="Genomic_DNA"/>
</dbReference>
<evidence type="ECO:0000256" key="1">
    <source>
        <dbReference type="SAM" id="Phobius"/>
    </source>
</evidence>
<keyword evidence="1" id="KW-1133">Transmembrane helix</keyword>
<feature type="transmembrane region" description="Helical" evidence="1">
    <location>
        <begin position="31"/>
        <end position="47"/>
    </location>
</feature>
<dbReference type="AlphaFoldDB" id="A0A2J0MG78"/>
<feature type="transmembrane region" description="Helical" evidence="1">
    <location>
        <begin position="54"/>
        <end position="72"/>
    </location>
</feature>
<evidence type="ECO:0008006" key="4">
    <source>
        <dbReference type="Google" id="ProtNLM"/>
    </source>
</evidence>
<accession>A0A2J0MG78</accession>